<dbReference type="GO" id="GO:0051170">
    <property type="term" value="P:import into nucleus"/>
    <property type="evidence" value="ECO:0007669"/>
    <property type="project" value="TreeGrafter"/>
</dbReference>
<dbReference type="AlphaFoldDB" id="A0A0N0P6D9"/>
<dbReference type="PANTHER" id="PTHR14097">
    <property type="entry name" value="OXIDOREDUCTASE HTATIP2"/>
    <property type="match status" value="1"/>
</dbReference>
<comment type="caution">
    <text evidence="1">The sequence shown here is derived from an EMBL/GenBank/DDBJ whole genome shotgun (WGS) entry which is preliminary data.</text>
</comment>
<dbReference type="SUPFAM" id="SSF51735">
    <property type="entry name" value="NAD(P)-binding Rossmann-fold domains"/>
    <property type="match status" value="1"/>
</dbReference>
<evidence type="ECO:0000313" key="2">
    <source>
        <dbReference type="Proteomes" id="UP000038009"/>
    </source>
</evidence>
<dbReference type="OrthoDB" id="430436at2759"/>
<dbReference type="Proteomes" id="UP000038009">
    <property type="component" value="Unassembled WGS sequence"/>
</dbReference>
<dbReference type="PANTHER" id="PTHR14097:SF7">
    <property type="entry name" value="OXIDOREDUCTASE HTATIP2"/>
    <property type="match status" value="1"/>
</dbReference>
<dbReference type="OMA" id="PVETCGA"/>
<dbReference type="GO" id="GO:0005737">
    <property type="term" value="C:cytoplasm"/>
    <property type="evidence" value="ECO:0007669"/>
    <property type="project" value="TreeGrafter"/>
</dbReference>
<gene>
    <name evidence="1" type="ORF">ABL78_3404</name>
</gene>
<evidence type="ECO:0008006" key="3">
    <source>
        <dbReference type="Google" id="ProtNLM"/>
    </source>
</evidence>
<dbReference type="InterPro" id="IPR036291">
    <property type="entry name" value="NAD(P)-bd_dom_sf"/>
</dbReference>
<dbReference type="EMBL" id="LJSK01000084">
    <property type="protein sequence ID" value="KPI87526.1"/>
    <property type="molecule type" value="Genomic_DNA"/>
</dbReference>
<evidence type="ECO:0000313" key="1">
    <source>
        <dbReference type="EMBL" id="KPI87526.1"/>
    </source>
</evidence>
<organism evidence="1 2">
    <name type="scientific">Leptomonas seymouri</name>
    <dbReference type="NCBI Taxonomy" id="5684"/>
    <lineage>
        <taxon>Eukaryota</taxon>
        <taxon>Discoba</taxon>
        <taxon>Euglenozoa</taxon>
        <taxon>Kinetoplastea</taxon>
        <taxon>Metakinetoplastina</taxon>
        <taxon>Trypanosomatida</taxon>
        <taxon>Trypanosomatidae</taxon>
        <taxon>Leishmaniinae</taxon>
        <taxon>Leptomonas</taxon>
    </lineage>
</organism>
<dbReference type="VEuPathDB" id="TriTrypDB:Lsey_0084_0140"/>
<sequence>MASVIVAGATGAIGRTVIQHAIRQPSIQRVVALTRAANVTEANYEQLFGVVTRLKAAENGNETRSGNFADHVMVTPQEAAKIQPITMDWEAFTTYWTTANAATPAAPVAAADPYNKYKEIFSGHTYAAMCLGTTRKDAGSAKQFIRCDYDYVIAFTEAVLKFSAPAGMGPETAFTRRIADGGAKRKDAVAAQAQAAAPPSPVPISADTTGTLRTFCQISASGSRSDSWFLYMRTKGSADEATVERIHHHNRQAAATAGDVEPIVLFLLRPGLLDRHGKSRMGESIARLFISSIPVETCGAAVVSAFVEPKIRQAILASASQPGATPAKGQGKTCKGESTALLGSPFEATEAMKRAGVQSAEQCVYAYELSNANIKRLAARLSESKPAAEAP</sequence>
<protein>
    <recommendedName>
        <fullName evidence="3">NAD(P)-binding domain-containing protein</fullName>
    </recommendedName>
</protein>
<dbReference type="Gene3D" id="3.40.50.720">
    <property type="entry name" value="NAD(P)-binding Rossmann-like Domain"/>
    <property type="match status" value="1"/>
</dbReference>
<keyword evidence="2" id="KW-1185">Reference proteome</keyword>
<accession>A0A0N0P6D9</accession>
<proteinExistence type="predicted"/>
<reference evidence="1 2" key="1">
    <citation type="journal article" date="2015" name="PLoS Pathog.">
        <title>Leptomonas seymouri: Adaptations to the Dixenous Life Cycle Analyzed by Genome Sequencing, Transcriptome Profiling and Co-infection with Leishmania donovani.</title>
        <authorList>
            <person name="Kraeva N."/>
            <person name="Butenko A."/>
            <person name="Hlavacova J."/>
            <person name="Kostygov A."/>
            <person name="Myskova J."/>
            <person name="Grybchuk D."/>
            <person name="Lestinova T."/>
            <person name="Votypka J."/>
            <person name="Volf P."/>
            <person name="Opperdoes F."/>
            <person name="Flegontov P."/>
            <person name="Lukes J."/>
            <person name="Yurchenko V."/>
        </authorList>
    </citation>
    <scope>NUCLEOTIDE SEQUENCE [LARGE SCALE GENOMIC DNA]</scope>
    <source>
        <strain evidence="1 2">ATCC 30220</strain>
    </source>
</reference>
<name>A0A0N0P6D9_LEPSE</name>